<protein>
    <submittedName>
        <fullName evidence="4">Uncharacterized protein LOC100899626</fullName>
    </submittedName>
</protein>
<dbReference type="CDD" id="cd20379">
    <property type="entry name" value="Tudor_dTUD-like"/>
    <property type="match status" value="3"/>
</dbReference>
<dbReference type="PANTHER" id="PTHR16442:SF1">
    <property type="entry name" value="RING FINGER PROTEIN 17"/>
    <property type="match status" value="1"/>
</dbReference>
<name>A0AAJ6W0D3_9ACAR</name>
<feature type="domain" description="Tudor" evidence="2">
    <location>
        <begin position="397"/>
        <end position="452"/>
    </location>
</feature>
<feature type="domain" description="Tudor" evidence="2">
    <location>
        <begin position="1103"/>
        <end position="1163"/>
    </location>
</feature>
<feature type="compositionally biased region" description="Low complexity" evidence="1">
    <location>
        <begin position="217"/>
        <end position="229"/>
    </location>
</feature>
<evidence type="ECO:0000259" key="2">
    <source>
        <dbReference type="SMART" id="SM00333"/>
    </source>
</evidence>
<organism evidence="3 4">
    <name type="scientific">Galendromus occidentalis</name>
    <name type="common">western predatory mite</name>
    <dbReference type="NCBI Taxonomy" id="34638"/>
    <lineage>
        <taxon>Eukaryota</taxon>
        <taxon>Metazoa</taxon>
        <taxon>Ecdysozoa</taxon>
        <taxon>Arthropoda</taxon>
        <taxon>Chelicerata</taxon>
        <taxon>Arachnida</taxon>
        <taxon>Acari</taxon>
        <taxon>Parasitiformes</taxon>
        <taxon>Mesostigmata</taxon>
        <taxon>Gamasina</taxon>
        <taxon>Phytoseioidea</taxon>
        <taxon>Phytoseiidae</taxon>
        <taxon>Typhlodrominae</taxon>
        <taxon>Galendromus</taxon>
    </lineage>
</organism>
<dbReference type="Gene3D" id="2.40.50.90">
    <property type="match status" value="1"/>
</dbReference>
<feature type="region of interest" description="Disordered" evidence="1">
    <location>
        <begin position="203"/>
        <end position="273"/>
    </location>
</feature>
<dbReference type="Gene3D" id="2.30.30.140">
    <property type="match status" value="4"/>
</dbReference>
<dbReference type="Pfam" id="PF00567">
    <property type="entry name" value="TUDOR"/>
    <property type="match status" value="5"/>
</dbReference>
<feature type="region of interest" description="Disordered" evidence="1">
    <location>
        <begin position="677"/>
        <end position="733"/>
    </location>
</feature>
<feature type="compositionally biased region" description="Polar residues" evidence="1">
    <location>
        <begin position="679"/>
        <end position="697"/>
    </location>
</feature>
<dbReference type="KEGG" id="goe:100899626"/>
<dbReference type="GO" id="GO:0005737">
    <property type="term" value="C:cytoplasm"/>
    <property type="evidence" value="ECO:0007669"/>
    <property type="project" value="UniProtKB-ARBA"/>
</dbReference>
<dbReference type="RefSeq" id="XP_003747845.1">
    <property type="nucleotide sequence ID" value="XM_003747797.1"/>
</dbReference>
<dbReference type="SMART" id="SM00333">
    <property type="entry name" value="TUDOR"/>
    <property type="match status" value="5"/>
</dbReference>
<dbReference type="GeneID" id="100899626"/>
<dbReference type="InterPro" id="IPR002999">
    <property type="entry name" value="Tudor"/>
</dbReference>
<gene>
    <name evidence="4" type="primary">LOC100899626</name>
</gene>
<keyword evidence="3" id="KW-1185">Reference proteome</keyword>
<feature type="compositionally biased region" description="Polar residues" evidence="1">
    <location>
        <begin position="705"/>
        <end position="722"/>
    </location>
</feature>
<feature type="region of interest" description="Disordered" evidence="1">
    <location>
        <begin position="1008"/>
        <end position="1030"/>
    </location>
</feature>
<evidence type="ECO:0000256" key="1">
    <source>
        <dbReference type="SAM" id="MobiDB-lite"/>
    </source>
</evidence>
<dbReference type="SUPFAM" id="SSF63748">
    <property type="entry name" value="Tudor/PWWP/MBT"/>
    <property type="match status" value="4"/>
</dbReference>
<dbReference type="PANTHER" id="PTHR16442">
    <property type="entry name" value="RING FINGER PROTEIN 17"/>
    <property type="match status" value="1"/>
</dbReference>
<sequence length="1416" mass="156021">MRRMAEFRYPELAEDEPIFIYSCDAALLSGKPIGAQLCKYPVEYLHDIHEQIASTASAEPKTSFDPGDKAYVTFDGFFSRAEILEVRDADCLLDLVDFGTMELFPKQEIYPLDQELCTFRERIGIQILLKNDIEVTSYASAHFSGIEPIELSGRRYFHGRLSDFSGLSERSKVFQVQRYVPEKSASAMQESSTLIVEGQAKPVMEGGPMSASEHGADSAADSRAVSVLANGPKPDAGEMPAPGNGPKSDSGERPAPENGTRQAPISGDEALRLPVSRPELVPEKAPEPRENLALAQDGATTLVTESELAAADAIEGSKSLDTQSPPDTIGNCGGGKKAPRAARIPQPDLNDIEKVVVSDVPEHSPLRAVQLSRFDVLALENELDAFYGDASNRKKASDVQAGQFVIAPFGSQYCRAFVMSIDGREASLVYTDYCSEIKVGVDELIELTPGRFTEHPWAAVTCSIDEPVEIEEELTLKIESSYQDEFGLPIYTVRKYVADAAGDGDRSCKNDKMKATYPPLEFNDKEQTLYTSALQGMYAGFQLGQYTVEEMNSLNEKLTENLKENAPIEPVDVFAVGDLVGIDLGDGFYRGVVSKLDGGRVEVYQVDFGLVDTVEKNKIRHLPSEFIHFPSIGMRCSLRESQVSALPKESFIARNIKKKTHTDCYDVYEFDLTSEAEETSNNHSNDQVATLNTSPNESAVGGTKAIQSQSGTSDGISGNGNRAESYRDPEQPATRIQHKFEKEDFNHNISTKPEALEPATRASTRIARELDIGEMPTGKVFEIVLGCDPVQEALESCSARSPVGASSADFEPGIKEPVKLSAQMAYHPLKGPDPDHAALYGALSSGGKPRRPLTVPYETASAVGYPEFTSVPEKVFVSEKTDLGMMVQLSRFDLNHFHLIEQEMKAFLDSYPNLEPAPLGVGDLVILNRDDYRRRAEILEEVGGQFLVACIDYGCTFVVPGNQLVPLPKTLERFVRAACTLDGIFPYSQGQEIDLILYTENGKIRGKTVPSVSPQKNMSDRDQNESLRSSPISMSSEKIIDFDLNDVRDLEDPCADRSFDVVVTSVHRATKVCVVKSRSLALSKSVGETLRNQAPDLRPVASANLRLGSAVVARLETEPPRFRRAKVMHYNRAVKLFKLFLVDSGIKVKLPLSSLFELPAELDLGEIPGYAKILKLRADDLAFDARIVSEIFAGTLRCTLSYSHPDDVIPGEFCYEATLRNKSGNVIKQLNMKGVVTVPTDRFLRNPIVIPCSAESEYMDAIVVAAERTDSSKYSVTLLLVDLKERLDRVLVDRDQLKNLYAVRRGAPALAFLDKDPSPWKRARIVGRPLPGKYKLLLVDAGIEILSPVLKTYKCPANLLHIPEAAVEVSIRSDRQLNLNALKDRLVVVKRHWSIDYSEGAPMVELYDHEGHILLP</sequence>
<feature type="domain" description="Tudor" evidence="2">
    <location>
        <begin position="917"/>
        <end position="972"/>
    </location>
</feature>
<dbReference type="Proteomes" id="UP000694867">
    <property type="component" value="Unplaced"/>
</dbReference>
<proteinExistence type="predicted"/>
<feature type="region of interest" description="Disordered" evidence="1">
    <location>
        <begin position="318"/>
        <end position="342"/>
    </location>
</feature>
<accession>A0AAJ6W0D3</accession>
<dbReference type="InterPro" id="IPR035437">
    <property type="entry name" value="SNase_OB-fold_sf"/>
</dbReference>
<reference evidence="4" key="1">
    <citation type="submission" date="2025-08" db="UniProtKB">
        <authorList>
            <consortium name="RefSeq"/>
        </authorList>
    </citation>
    <scope>IDENTIFICATION</scope>
</reference>
<feature type="domain" description="Tudor" evidence="2">
    <location>
        <begin position="572"/>
        <end position="627"/>
    </location>
</feature>
<evidence type="ECO:0000313" key="4">
    <source>
        <dbReference type="RefSeq" id="XP_003747845.1"/>
    </source>
</evidence>
<evidence type="ECO:0000313" key="3">
    <source>
        <dbReference type="Proteomes" id="UP000694867"/>
    </source>
</evidence>
<feature type="domain" description="Tudor" evidence="2">
    <location>
        <begin position="62"/>
        <end position="117"/>
    </location>
</feature>